<name>A0A395VE55_9FIRM</name>
<dbReference type="Gene3D" id="1.10.1790.10">
    <property type="entry name" value="PRD domain"/>
    <property type="match status" value="2"/>
</dbReference>
<keyword evidence="2" id="KW-0694">RNA-binding</keyword>
<gene>
    <name evidence="8" type="ORF">DWX93_01700</name>
</gene>
<dbReference type="SUPFAM" id="SSF63520">
    <property type="entry name" value="PTS-regulatory domain, PRD"/>
    <property type="match status" value="2"/>
</dbReference>
<dbReference type="GO" id="GO:0003723">
    <property type="term" value="F:RNA binding"/>
    <property type="evidence" value="ECO:0007669"/>
    <property type="project" value="UniProtKB-KW"/>
</dbReference>
<keyword evidence="1" id="KW-0677">Repeat</keyword>
<proteinExistence type="inferred from homology"/>
<evidence type="ECO:0000256" key="6">
    <source>
        <dbReference type="ARBA" id="ARBA00038510"/>
    </source>
</evidence>
<dbReference type="EMBL" id="QRVL01000001">
    <property type="protein sequence ID" value="RGS42076.1"/>
    <property type="molecule type" value="Genomic_DNA"/>
</dbReference>
<dbReference type="SMART" id="SM01061">
    <property type="entry name" value="CAT_RBD"/>
    <property type="match status" value="1"/>
</dbReference>
<dbReference type="GO" id="GO:0045893">
    <property type="term" value="P:positive regulation of DNA-templated transcription"/>
    <property type="evidence" value="ECO:0007669"/>
    <property type="project" value="InterPro"/>
</dbReference>
<reference evidence="8 9" key="1">
    <citation type="submission" date="2018-08" db="EMBL/GenBank/DDBJ databases">
        <title>A genome reference for cultivated species of the human gut microbiota.</title>
        <authorList>
            <person name="Zou Y."/>
            <person name="Xue W."/>
            <person name="Luo G."/>
        </authorList>
    </citation>
    <scope>NUCLEOTIDE SEQUENCE [LARGE SCALE GENOMIC DNA]</scope>
    <source>
        <strain evidence="8 9">AF22-12AC</strain>
    </source>
</reference>
<evidence type="ECO:0000256" key="2">
    <source>
        <dbReference type="ARBA" id="ARBA00022884"/>
    </source>
</evidence>
<evidence type="ECO:0000256" key="5">
    <source>
        <dbReference type="ARBA" id="ARBA00023163"/>
    </source>
</evidence>
<protein>
    <submittedName>
        <fullName evidence="8">PRD domain-containing protein</fullName>
    </submittedName>
</protein>
<feature type="domain" description="PRD" evidence="7">
    <location>
        <begin position="171"/>
        <end position="280"/>
    </location>
</feature>
<dbReference type="InterPro" id="IPR011608">
    <property type="entry name" value="PRD"/>
</dbReference>
<evidence type="ECO:0000256" key="1">
    <source>
        <dbReference type="ARBA" id="ARBA00022737"/>
    </source>
</evidence>
<keyword evidence="5" id="KW-0804">Transcription</keyword>
<dbReference type="InterPro" id="IPR004341">
    <property type="entry name" value="CAT_RNA-bd_dom"/>
</dbReference>
<dbReference type="PROSITE" id="PS00654">
    <property type="entry name" value="PRD_1"/>
    <property type="match status" value="1"/>
</dbReference>
<dbReference type="Pfam" id="PF00874">
    <property type="entry name" value="PRD"/>
    <property type="match status" value="2"/>
</dbReference>
<keyword evidence="4" id="KW-0010">Activator</keyword>
<dbReference type="PANTHER" id="PTHR30185:SF15">
    <property type="entry name" value="CRYPTIC BETA-GLUCOSIDE BGL OPERON ANTITERMINATOR"/>
    <property type="match status" value="1"/>
</dbReference>
<evidence type="ECO:0000256" key="4">
    <source>
        <dbReference type="ARBA" id="ARBA00023159"/>
    </source>
</evidence>
<dbReference type="Pfam" id="PF03123">
    <property type="entry name" value="CAT_RBD"/>
    <property type="match status" value="1"/>
</dbReference>
<dbReference type="InterPro" id="IPR036634">
    <property type="entry name" value="PRD_sf"/>
</dbReference>
<evidence type="ECO:0000259" key="7">
    <source>
        <dbReference type="PROSITE" id="PS51372"/>
    </source>
</evidence>
<dbReference type="SUPFAM" id="SSF50151">
    <property type="entry name" value="SacY-like RNA-binding domain"/>
    <property type="match status" value="1"/>
</dbReference>
<accession>A0A395VE55</accession>
<dbReference type="RefSeq" id="WP_118096405.1">
    <property type="nucleotide sequence ID" value="NZ_CAUBGO010000005.1"/>
</dbReference>
<organism evidence="8 9">
    <name type="scientific">Roseburia hominis</name>
    <dbReference type="NCBI Taxonomy" id="301301"/>
    <lineage>
        <taxon>Bacteria</taxon>
        <taxon>Bacillati</taxon>
        <taxon>Bacillota</taxon>
        <taxon>Clostridia</taxon>
        <taxon>Lachnospirales</taxon>
        <taxon>Lachnospiraceae</taxon>
        <taxon>Roseburia</taxon>
    </lineage>
</organism>
<dbReference type="InterPro" id="IPR036650">
    <property type="entry name" value="CAT_RNA-bd_dom_sf"/>
</dbReference>
<keyword evidence="3" id="KW-0805">Transcription regulation</keyword>
<feature type="domain" description="PRD" evidence="7">
    <location>
        <begin position="65"/>
        <end position="170"/>
    </location>
</feature>
<dbReference type="PROSITE" id="PS51372">
    <property type="entry name" value="PRD_2"/>
    <property type="match status" value="2"/>
</dbReference>
<dbReference type="AlphaFoldDB" id="A0A395VE55"/>
<dbReference type="InterPro" id="IPR050661">
    <property type="entry name" value="BglG_antiterminators"/>
</dbReference>
<dbReference type="Proteomes" id="UP000266172">
    <property type="component" value="Unassembled WGS sequence"/>
</dbReference>
<dbReference type="PANTHER" id="PTHR30185">
    <property type="entry name" value="CRYPTIC BETA-GLUCOSIDE BGL OPERON ANTITERMINATOR"/>
    <property type="match status" value="1"/>
</dbReference>
<dbReference type="NCBIfam" id="NF046042">
    <property type="entry name" value="LicT"/>
    <property type="match status" value="1"/>
</dbReference>
<comment type="caution">
    <text evidence="8">The sequence shown here is derived from an EMBL/GenBank/DDBJ whole genome shotgun (WGS) entry which is preliminary data.</text>
</comment>
<dbReference type="InterPro" id="IPR001550">
    <property type="entry name" value="Transcrpt_antitermin_CS"/>
</dbReference>
<evidence type="ECO:0000313" key="9">
    <source>
        <dbReference type="Proteomes" id="UP000266172"/>
    </source>
</evidence>
<comment type="similarity">
    <text evidence="6">Belongs to the transcriptional antiterminator BglG family.</text>
</comment>
<dbReference type="Gene3D" id="2.30.24.10">
    <property type="entry name" value="CAT RNA-binding domain"/>
    <property type="match status" value="1"/>
</dbReference>
<evidence type="ECO:0000256" key="3">
    <source>
        <dbReference type="ARBA" id="ARBA00023015"/>
    </source>
</evidence>
<sequence>MKISKVINNNVLSAFDENGQEVVLMGRGLGFKAKTGDDIDESRVQKVFCIENSALSRQFQEMISNIPMEHMQISADIISYAKNECGMELNQSIYVALTDHINFAIERYRKGIALTNAILWEIRQFYRREYLVGEYALRLFAERLDIHFQEDEAGFIALHFVNAEYNTDIHDTYMITDVIQKGIEIVKAEYQKALDEKSMHYERFVAHLKFFARRIFFSKEMLSDEEQEFSDLIELKYPREYACARKIADYIEAQYDCTVTKEEIMYLAIHIRRITTDSDE</sequence>
<evidence type="ECO:0000313" key="8">
    <source>
        <dbReference type="EMBL" id="RGS42076.1"/>
    </source>
</evidence>